<keyword evidence="7" id="KW-0804">Transcription</keyword>
<dbReference type="InterPro" id="IPR001356">
    <property type="entry name" value="HD"/>
</dbReference>
<evidence type="ECO:0000256" key="7">
    <source>
        <dbReference type="ARBA" id="ARBA00023163"/>
    </source>
</evidence>
<keyword evidence="15" id="KW-1185">Reference proteome</keyword>
<feature type="compositionally biased region" description="Gly residues" evidence="11">
    <location>
        <begin position="1"/>
        <end position="10"/>
    </location>
</feature>
<dbReference type="InterPro" id="IPR042160">
    <property type="entry name" value="HD-Zip_IV"/>
</dbReference>
<evidence type="ECO:0000256" key="5">
    <source>
        <dbReference type="ARBA" id="ARBA00023125"/>
    </source>
</evidence>
<evidence type="ECO:0000313" key="14">
    <source>
        <dbReference type="EMBL" id="KAL3527400.1"/>
    </source>
</evidence>
<dbReference type="CDD" id="cd00086">
    <property type="entry name" value="homeodomain"/>
    <property type="match status" value="1"/>
</dbReference>
<comment type="similarity">
    <text evidence="2">Belongs to the HD-ZIP homeobox family. Class IV subfamily.</text>
</comment>
<feature type="DNA-binding region" description="Homeobox" evidence="9">
    <location>
        <begin position="23"/>
        <end position="82"/>
    </location>
</feature>
<dbReference type="SUPFAM" id="SSF55961">
    <property type="entry name" value="Bet v1-like"/>
    <property type="match status" value="2"/>
</dbReference>
<keyword evidence="4" id="KW-0175">Coiled coil</keyword>
<evidence type="ECO:0000313" key="15">
    <source>
        <dbReference type="Proteomes" id="UP001630127"/>
    </source>
</evidence>
<dbReference type="AlphaFoldDB" id="A0ABD3AA94"/>
<accession>A0ABD3AA94</accession>
<gene>
    <name evidence="14" type="ORF">ACH5RR_012056</name>
</gene>
<proteinExistence type="inferred from homology"/>
<evidence type="ECO:0000259" key="12">
    <source>
        <dbReference type="PROSITE" id="PS50071"/>
    </source>
</evidence>
<dbReference type="SMART" id="SM00234">
    <property type="entry name" value="START"/>
    <property type="match status" value="1"/>
</dbReference>
<dbReference type="PANTHER" id="PTHR45654:SF9">
    <property type="entry name" value="HOMEOBOX-LEUCINE ZIPPER PROTEIN HDG10-RELATED"/>
    <property type="match status" value="1"/>
</dbReference>
<keyword evidence="6 9" id="KW-0371">Homeobox</keyword>
<keyword evidence="5 9" id="KW-0238">DNA-binding</keyword>
<protein>
    <submittedName>
        <fullName evidence="14">Uncharacterized protein</fullName>
    </submittedName>
</protein>
<dbReference type="Gene3D" id="1.10.10.60">
    <property type="entry name" value="Homeodomain-like"/>
    <property type="match status" value="1"/>
</dbReference>
<keyword evidence="3" id="KW-0805">Transcription regulation</keyword>
<dbReference type="SMART" id="SM00389">
    <property type="entry name" value="HOX"/>
    <property type="match status" value="1"/>
</dbReference>
<evidence type="ECO:0000256" key="11">
    <source>
        <dbReference type="SAM" id="MobiDB-lite"/>
    </source>
</evidence>
<feature type="region of interest" description="Disordered" evidence="11">
    <location>
        <begin position="1"/>
        <end position="32"/>
    </location>
</feature>
<feature type="domain" description="Homeobox" evidence="12">
    <location>
        <begin position="21"/>
        <end position="81"/>
    </location>
</feature>
<dbReference type="CDD" id="cd08875">
    <property type="entry name" value="START_ArGLABRA2_like"/>
    <property type="match status" value="1"/>
</dbReference>
<evidence type="ECO:0000256" key="10">
    <source>
        <dbReference type="RuleBase" id="RU000682"/>
    </source>
</evidence>
<dbReference type="InterPro" id="IPR002913">
    <property type="entry name" value="START_lipid-bd_dom"/>
</dbReference>
<dbReference type="PANTHER" id="PTHR45654">
    <property type="entry name" value="HOMEOBOX-LEUCINE ZIPPER PROTEIN MERISTEM L1"/>
    <property type="match status" value="1"/>
</dbReference>
<feature type="domain" description="START" evidence="13">
    <location>
        <begin position="211"/>
        <end position="444"/>
    </location>
</feature>
<dbReference type="Proteomes" id="UP001630127">
    <property type="component" value="Unassembled WGS sequence"/>
</dbReference>
<dbReference type="EMBL" id="JBJUIK010000005">
    <property type="protein sequence ID" value="KAL3527400.1"/>
    <property type="molecule type" value="Genomic_DNA"/>
</dbReference>
<evidence type="ECO:0000256" key="9">
    <source>
        <dbReference type="PROSITE-ProRule" id="PRU00108"/>
    </source>
</evidence>
<dbReference type="Pfam" id="PF25797">
    <property type="entry name" value="PDF2_C"/>
    <property type="match status" value="1"/>
</dbReference>
<dbReference type="GO" id="GO:0003677">
    <property type="term" value="F:DNA binding"/>
    <property type="evidence" value="ECO:0007669"/>
    <property type="project" value="UniProtKB-UniRule"/>
</dbReference>
<dbReference type="Gene3D" id="3.30.530.20">
    <property type="match status" value="1"/>
</dbReference>
<dbReference type="InterPro" id="IPR057993">
    <property type="entry name" value="HD-Zip_IV_C"/>
</dbReference>
<keyword evidence="8 9" id="KW-0539">Nucleus</keyword>
<dbReference type="Pfam" id="PF00046">
    <property type="entry name" value="Homeodomain"/>
    <property type="match status" value="1"/>
</dbReference>
<comment type="caution">
    <text evidence="14">The sequence shown here is derived from an EMBL/GenBank/DDBJ whole genome shotgun (WGS) entry which is preliminary data.</text>
</comment>
<dbReference type="PROSITE" id="PS50848">
    <property type="entry name" value="START"/>
    <property type="match status" value="1"/>
</dbReference>
<dbReference type="Pfam" id="PF01852">
    <property type="entry name" value="START"/>
    <property type="match status" value="1"/>
</dbReference>
<comment type="subcellular location">
    <subcellularLocation>
        <location evidence="1 9 10">Nucleus</location>
    </subcellularLocation>
</comment>
<evidence type="ECO:0000256" key="3">
    <source>
        <dbReference type="ARBA" id="ARBA00023015"/>
    </source>
</evidence>
<dbReference type="GO" id="GO:0005634">
    <property type="term" value="C:nucleus"/>
    <property type="evidence" value="ECO:0007669"/>
    <property type="project" value="UniProtKB-SubCell"/>
</dbReference>
<sequence>MDLEHGGNGFGNEYEGSSDSGNSEKQYHRHSAEQIQQLEAFFKDCSHPNENQRQQLGRDLGLEPKQIKFWFQNKRTQTKAQNERVDNNTLRTENERFRRENLAMRETVKNLMCTKCEGSESREARLQNIQRLRVENAWLNSEYEKINNMLSGFSRRPSTLGSFISTDFTPHSDPPEANFLGEETHHSLFHLQHMSESSMNPMIPYNFHGIDEMEKSVMLETAVAAMDELVELSRIYEPIWIRSPTHGGYFLHQESYNRLYPKTNRIISSEAWIESSKESGIMSMTAMDLINIFRDPQKWMEFFPTIVTEARIIEALDSQIQGGSLYLMHEKLHVLSPLVASREFKFLRYIRQFDSTMWVIVHVSYDFLKELEDASSARYWMFPSGCIIQDMQNGKANVTWVEHVQVDDKSPTHQLYKDVVHDSQAYGARRWIITLQRMCERFAFSTGSRTIPRHELEGVIDAPEAWRNLTKLSQKMVKTFCEVLSMPEKLDLPQLSELNNKGFKVSLHKSDVSSQPNAMIVCVATSIRLPTSFENLFDFIKDENARAQWDVLFNGNSIHKIAHMTLGTHPGNAISLMQHPKDNNKLILQESSIDSLGAFLIYASVELSDITSTINGQDITNICVLPSGFMISSDGGVDSGIGASTSSGSSKPSSSLLTLVFQLEVCLNTSSEQLNMESVATVHTLINSTIQKIRVALGSKFE</sequence>
<evidence type="ECO:0000259" key="13">
    <source>
        <dbReference type="PROSITE" id="PS50848"/>
    </source>
</evidence>
<evidence type="ECO:0000256" key="8">
    <source>
        <dbReference type="ARBA" id="ARBA00023242"/>
    </source>
</evidence>
<evidence type="ECO:0000256" key="4">
    <source>
        <dbReference type="ARBA" id="ARBA00023054"/>
    </source>
</evidence>
<dbReference type="InterPro" id="IPR009057">
    <property type="entry name" value="Homeodomain-like_sf"/>
</dbReference>
<evidence type="ECO:0000256" key="6">
    <source>
        <dbReference type="ARBA" id="ARBA00023155"/>
    </source>
</evidence>
<dbReference type="SUPFAM" id="SSF46689">
    <property type="entry name" value="Homeodomain-like"/>
    <property type="match status" value="1"/>
</dbReference>
<feature type="compositionally biased region" description="Polar residues" evidence="11">
    <location>
        <begin position="15"/>
        <end position="24"/>
    </location>
</feature>
<organism evidence="14 15">
    <name type="scientific">Cinchona calisaya</name>
    <dbReference type="NCBI Taxonomy" id="153742"/>
    <lineage>
        <taxon>Eukaryota</taxon>
        <taxon>Viridiplantae</taxon>
        <taxon>Streptophyta</taxon>
        <taxon>Embryophyta</taxon>
        <taxon>Tracheophyta</taxon>
        <taxon>Spermatophyta</taxon>
        <taxon>Magnoliopsida</taxon>
        <taxon>eudicotyledons</taxon>
        <taxon>Gunneridae</taxon>
        <taxon>Pentapetalae</taxon>
        <taxon>asterids</taxon>
        <taxon>lamiids</taxon>
        <taxon>Gentianales</taxon>
        <taxon>Rubiaceae</taxon>
        <taxon>Cinchonoideae</taxon>
        <taxon>Cinchoneae</taxon>
        <taxon>Cinchona</taxon>
    </lineage>
</organism>
<dbReference type="PROSITE" id="PS50071">
    <property type="entry name" value="HOMEOBOX_2"/>
    <property type="match status" value="1"/>
</dbReference>
<dbReference type="FunFam" id="1.10.10.60:FF:000229">
    <property type="entry name" value="Homeobox-leucine zipper protein HDG1"/>
    <property type="match status" value="1"/>
</dbReference>
<reference evidence="14 15" key="1">
    <citation type="submission" date="2024-11" db="EMBL/GenBank/DDBJ databases">
        <title>A near-complete genome assembly of Cinchona calisaya.</title>
        <authorList>
            <person name="Lian D.C."/>
            <person name="Zhao X.W."/>
            <person name="Wei L."/>
        </authorList>
    </citation>
    <scope>NUCLEOTIDE SEQUENCE [LARGE SCALE GENOMIC DNA]</scope>
    <source>
        <tissue evidence="14">Nenye</tissue>
    </source>
</reference>
<dbReference type="InterPro" id="IPR023393">
    <property type="entry name" value="START-like_dom_sf"/>
</dbReference>
<evidence type="ECO:0000256" key="2">
    <source>
        <dbReference type="ARBA" id="ARBA00006789"/>
    </source>
</evidence>
<evidence type="ECO:0000256" key="1">
    <source>
        <dbReference type="ARBA" id="ARBA00004123"/>
    </source>
</evidence>
<name>A0ABD3AA94_9GENT</name>